<evidence type="ECO:0000256" key="5">
    <source>
        <dbReference type="ARBA" id="ARBA00023002"/>
    </source>
</evidence>
<evidence type="ECO:0000256" key="4">
    <source>
        <dbReference type="ARBA" id="ARBA00022827"/>
    </source>
</evidence>
<evidence type="ECO:0000259" key="6">
    <source>
        <dbReference type="Pfam" id="PF00441"/>
    </source>
</evidence>
<dbReference type="RefSeq" id="WP_090558821.1">
    <property type="nucleotide sequence ID" value="NZ_FNRA01000010.1"/>
</dbReference>
<evidence type="ECO:0000313" key="8">
    <source>
        <dbReference type="Proteomes" id="UP000198850"/>
    </source>
</evidence>
<dbReference type="Proteomes" id="UP000198850">
    <property type="component" value="Unassembled WGS sequence"/>
</dbReference>
<dbReference type="InterPro" id="IPR009100">
    <property type="entry name" value="AcylCoA_DH/oxidase_NM_dom_sf"/>
</dbReference>
<protein>
    <submittedName>
        <fullName evidence="7">Acyl-CoA dehydrogenase</fullName>
    </submittedName>
</protein>
<dbReference type="InterPro" id="IPR009075">
    <property type="entry name" value="AcylCo_DH/oxidase_C"/>
</dbReference>
<comment type="cofactor">
    <cofactor evidence="1">
        <name>FAD</name>
        <dbReference type="ChEBI" id="CHEBI:57692"/>
    </cofactor>
</comment>
<name>A0A1H4GKQ2_9SPHI</name>
<dbReference type="Pfam" id="PF00441">
    <property type="entry name" value="Acyl-CoA_dh_1"/>
    <property type="match status" value="1"/>
</dbReference>
<keyword evidence="5" id="KW-0560">Oxidoreductase</keyword>
<dbReference type="STRING" id="425514.SAMN05443550_110131"/>
<accession>A0A1H4GKQ2</accession>
<dbReference type="EMBL" id="FNRA01000010">
    <property type="protein sequence ID" value="SEB09881.1"/>
    <property type="molecule type" value="Genomic_DNA"/>
</dbReference>
<evidence type="ECO:0000256" key="1">
    <source>
        <dbReference type="ARBA" id="ARBA00001974"/>
    </source>
</evidence>
<dbReference type="InterPro" id="IPR050741">
    <property type="entry name" value="Acyl-CoA_dehydrogenase"/>
</dbReference>
<comment type="similarity">
    <text evidence="2">Belongs to the acyl-CoA dehydrogenase family.</text>
</comment>
<dbReference type="InterPro" id="IPR036250">
    <property type="entry name" value="AcylCo_DH-like_C"/>
</dbReference>
<keyword evidence="4" id="KW-0274">FAD</keyword>
<dbReference type="Gene3D" id="1.10.540.10">
    <property type="entry name" value="Acyl-CoA dehydrogenase/oxidase, N-terminal domain"/>
    <property type="match status" value="1"/>
</dbReference>
<organism evidence="7 8">
    <name type="scientific">Pedobacter hartonius</name>
    <dbReference type="NCBI Taxonomy" id="425514"/>
    <lineage>
        <taxon>Bacteria</taxon>
        <taxon>Pseudomonadati</taxon>
        <taxon>Bacteroidota</taxon>
        <taxon>Sphingobacteriia</taxon>
        <taxon>Sphingobacteriales</taxon>
        <taxon>Sphingobacteriaceae</taxon>
        <taxon>Pedobacter</taxon>
    </lineage>
</organism>
<dbReference type="GO" id="GO:0033539">
    <property type="term" value="P:fatty acid beta-oxidation using acyl-CoA dehydrogenase"/>
    <property type="evidence" value="ECO:0007669"/>
    <property type="project" value="TreeGrafter"/>
</dbReference>
<feature type="domain" description="Acyl-CoA dehydrogenase/oxidase C-terminal" evidence="6">
    <location>
        <begin position="224"/>
        <end position="339"/>
    </location>
</feature>
<dbReference type="InterPro" id="IPR046373">
    <property type="entry name" value="Acyl-CoA_Oxase/DH_mid-dom_sf"/>
</dbReference>
<evidence type="ECO:0000256" key="3">
    <source>
        <dbReference type="ARBA" id="ARBA00022630"/>
    </source>
</evidence>
<dbReference type="OrthoDB" id="571684at2"/>
<dbReference type="InterPro" id="IPR037069">
    <property type="entry name" value="AcylCoA_DH/ox_N_sf"/>
</dbReference>
<evidence type="ECO:0000256" key="2">
    <source>
        <dbReference type="ARBA" id="ARBA00009347"/>
    </source>
</evidence>
<dbReference type="GO" id="GO:0005737">
    <property type="term" value="C:cytoplasm"/>
    <property type="evidence" value="ECO:0007669"/>
    <property type="project" value="TreeGrafter"/>
</dbReference>
<dbReference type="PANTHER" id="PTHR48083">
    <property type="entry name" value="MEDIUM-CHAIN SPECIFIC ACYL-COA DEHYDROGENASE, MITOCHONDRIAL-RELATED"/>
    <property type="match status" value="1"/>
</dbReference>
<dbReference type="AlphaFoldDB" id="A0A1H4GKQ2"/>
<gene>
    <name evidence="7" type="ORF">SAMN05443550_110131</name>
</gene>
<reference evidence="7 8" key="1">
    <citation type="submission" date="2016-10" db="EMBL/GenBank/DDBJ databases">
        <authorList>
            <person name="de Groot N.N."/>
        </authorList>
    </citation>
    <scope>NUCLEOTIDE SEQUENCE [LARGE SCALE GENOMIC DNA]</scope>
    <source>
        <strain evidence="7 8">DSM 19033</strain>
    </source>
</reference>
<sequence>MTDYSQLYHQLDALAVLTEQSGEMPAEEILLLKKSGLLTIVLPGHELDFANENTAALLALLKDVGRSNGAIGRIYEGHINTLYLIHLYADPAQRRYWYNEVELNRKLFGVWNTDGATGISFQVTGHQIIINGAKGFCSGSNLVDYALIGGKTDLPSATSNWQMVIVPMQEVEEYRIERNSWRPMGMKASVSHTIDFSGVKLDHNALLGQTGDYLKAPYFLGGAIRFASVQLGMAEAVYNKTMDFLRRLDRLEDHFQKMRIGKMGMAIHSGQLWIDNAGHEFDRCSNQPALYEHLIAYANMTRLTIEATCLDVLQLSAQCVGARGLMAPGDLERWHRDLSYYLRQPAPDATLQNAAGYLIRREEGIEHSFPIQAQNFPVQAQNEQTAYS</sequence>
<dbReference type="PIRSF" id="PIRSF016578">
    <property type="entry name" value="HsaA"/>
    <property type="match status" value="1"/>
</dbReference>
<dbReference type="SUPFAM" id="SSF47203">
    <property type="entry name" value="Acyl-CoA dehydrogenase C-terminal domain-like"/>
    <property type="match status" value="1"/>
</dbReference>
<dbReference type="Gene3D" id="1.20.140.10">
    <property type="entry name" value="Butyryl-CoA Dehydrogenase, subunit A, domain 3"/>
    <property type="match status" value="1"/>
</dbReference>
<keyword evidence="3" id="KW-0285">Flavoprotein</keyword>
<keyword evidence="8" id="KW-1185">Reference proteome</keyword>
<dbReference type="GO" id="GO:0003995">
    <property type="term" value="F:acyl-CoA dehydrogenase activity"/>
    <property type="evidence" value="ECO:0007669"/>
    <property type="project" value="TreeGrafter"/>
</dbReference>
<proteinExistence type="inferred from homology"/>
<dbReference type="Gene3D" id="2.40.110.10">
    <property type="entry name" value="Butyryl-CoA Dehydrogenase, subunit A, domain 2"/>
    <property type="match status" value="1"/>
</dbReference>
<dbReference type="GO" id="GO:0050660">
    <property type="term" value="F:flavin adenine dinucleotide binding"/>
    <property type="evidence" value="ECO:0007669"/>
    <property type="project" value="InterPro"/>
</dbReference>
<dbReference type="SUPFAM" id="SSF56645">
    <property type="entry name" value="Acyl-CoA dehydrogenase NM domain-like"/>
    <property type="match status" value="1"/>
</dbReference>
<evidence type="ECO:0000313" key="7">
    <source>
        <dbReference type="EMBL" id="SEB09881.1"/>
    </source>
</evidence>
<dbReference type="PANTHER" id="PTHR48083:SF37">
    <property type="entry name" value="DEHYDROGENASE, PUTATIVE-RELATED"/>
    <property type="match status" value="1"/>
</dbReference>